<protein>
    <submittedName>
        <fullName evidence="1">Uncharacterized protein</fullName>
    </submittedName>
</protein>
<reference evidence="1" key="2">
    <citation type="journal article" date="2015" name="Fish Shellfish Immunol.">
        <title>Early steps in the European eel (Anguilla anguilla)-Vibrio vulnificus interaction in the gills: Role of the RtxA13 toxin.</title>
        <authorList>
            <person name="Callol A."/>
            <person name="Pajuelo D."/>
            <person name="Ebbesson L."/>
            <person name="Teles M."/>
            <person name="MacKenzie S."/>
            <person name="Amaro C."/>
        </authorList>
    </citation>
    <scope>NUCLEOTIDE SEQUENCE</scope>
</reference>
<evidence type="ECO:0000313" key="1">
    <source>
        <dbReference type="EMBL" id="JAH61882.1"/>
    </source>
</evidence>
<sequence>MAYCCVPAVRRIKDENVIKACLSINFRVTWTPVASGLPR</sequence>
<proteinExistence type="predicted"/>
<organism evidence="1">
    <name type="scientific">Anguilla anguilla</name>
    <name type="common">European freshwater eel</name>
    <name type="synonym">Muraena anguilla</name>
    <dbReference type="NCBI Taxonomy" id="7936"/>
    <lineage>
        <taxon>Eukaryota</taxon>
        <taxon>Metazoa</taxon>
        <taxon>Chordata</taxon>
        <taxon>Craniata</taxon>
        <taxon>Vertebrata</taxon>
        <taxon>Euteleostomi</taxon>
        <taxon>Actinopterygii</taxon>
        <taxon>Neopterygii</taxon>
        <taxon>Teleostei</taxon>
        <taxon>Anguilliformes</taxon>
        <taxon>Anguillidae</taxon>
        <taxon>Anguilla</taxon>
    </lineage>
</organism>
<accession>A0A0E9U831</accession>
<dbReference type="AlphaFoldDB" id="A0A0E9U831"/>
<name>A0A0E9U831_ANGAN</name>
<dbReference type="EMBL" id="GBXM01046695">
    <property type="protein sequence ID" value="JAH61882.1"/>
    <property type="molecule type" value="Transcribed_RNA"/>
</dbReference>
<reference evidence="1" key="1">
    <citation type="submission" date="2014-11" db="EMBL/GenBank/DDBJ databases">
        <authorList>
            <person name="Amaro Gonzalez C."/>
        </authorList>
    </citation>
    <scope>NUCLEOTIDE SEQUENCE</scope>
</reference>